<sequence length="109" mass="12042">MTTVNQGMRVEETKQIMAQCVANAIEAIAIYETKTSMTREAMSQTKRLGDKVAKNASNKKKWEGNHSGNSSQQNKGLKGLEHTLLSQATRKSMLETYHRVTSASITIIA</sequence>
<proteinExistence type="predicted"/>
<accession>A0A699V4V5</accession>
<feature type="compositionally biased region" description="Polar residues" evidence="1">
    <location>
        <begin position="66"/>
        <end position="75"/>
    </location>
</feature>
<comment type="caution">
    <text evidence="2">The sequence shown here is derived from an EMBL/GenBank/DDBJ whole genome shotgun (WGS) entry which is preliminary data.</text>
</comment>
<name>A0A699V4V5_TANCI</name>
<gene>
    <name evidence="2" type="ORF">Tci_901689</name>
</gene>
<feature type="region of interest" description="Disordered" evidence="1">
    <location>
        <begin position="41"/>
        <end position="81"/>
    </location>
</feature>
<protein>
    <submittedName>
        <fullName evidence="2">Uncharacterized protein</fullName>
    </submittedName>
</protein>
<feature type="non-terminal residue" evidence="2">
    <location>
        <position position="109"/>
    </location>
</feature>
<dbReference type="AlphaFoldDB" id="A0A699V4V5"/>
<organism evidence="2">
    <name type="scientific">Tanacetum cinerariifolium</name>
    <name type="common">Dalmatian daisy</name>
    <name type="synonym">Chrysanthemum cinerariifolium</name>
    <dbReference type="NCBI Taxonomy" id="118510"/>
    <lineage>
        <taxon>Eukaryota</taxon>
        <taxon>Viridiplantae</taxon>
        <taxon>Streptophyta</taxon>
        <taxon>Embryophyta</taxon>
        <taxon>Tracheophyta</taxon>
        <taxon>Spermatophyta</taxon>
        <taxon>Magnoliopsida</taxon>
        <taxon>eudicotyledons</taxon>
        <taxon>Gunneridae</taxon>
        <taxon>Pentapetalae</taxon>
        <taxon>asterids</taxon>
        <taxon>campanulids</taxon>
        <taxon>Asterales</taxon>
        <taxon>Asteraceae</taxon>
        <taxon>Asteroideae</taxon>
        <taxon>Anthemideae</taxon>
        <taxon>Anthemidinae</taxon>
        <taxon>Tanacetum</taxon>
    </lineage>
</organism>
<reference evidence="2" key="1">
    <citation type="journal article" date="2019" name="Sci. Rep.">
        <title>Draft genome of Tanacetum cinerariifolium, the natural source of mosquito coil.</title>
        <authorList>
            <person name="Yamashiro T."/>
            <person name="Shiraishi A."/>
            <person name="Satake H."/>
            <person name="Nakayama K."/>
        </authorList>
    </citation>
    <scope>NUCLEOTIDE SEQUENCE</scope>
</reference>
<evidence type="ECO:0000256" key="1">
    <source>
        <dbReference type="SAM" id="MobiDB-lite"/>
    </source>
</evidence>
<dbReference type="EMBL" id="BKCJ011397410">
    <property type="protein sequence ID" value="GFD29720.1"/>
    <property type="molecule type" value="Genomic_DNA"/>
</dbReference>
<evidence type="ECO:0000313" key="2">
    <source>
        <dbReference type="EMBL" id="GFD29720.1"/>
    </source>
</evidence>